<dbReference type="RefSeq" id="WP_135965583.1">
    <property type="nucleotide sequence ID" value="NZ_SRXT01000009.1"/>
</dbReference>
<dbReference type="GO" id="GO:0003700">
    <property type="term" value="F:DNA-binding transcription factor activity"/>
    <property type="evidence" value="ECO:0007669"/>
    <property type="project" value="TreeGrafter"/>
</dbReference>
<dbReference type="PROSITE" id="PS51077">
    <property type="entry name" value="HTH_ICLR"/>
    <property type="match status" value="1"/>
</dbReference>
<evidence type="ECO:0000256" key="1">
    <source>
        <dbReference type="ARBA" id="ARBA00023015"/>
    </source>
</evidence>
<dbReference type="AlphaFoldDB" id="A0A4S1X2N4"/>
<dbReference type="SMART" id="SM00346">
    <property type="entry name" value="HTH_ICLR"/>
    <property type="match status" value="1"/>
</dbReference>
<evidence type="ECO:0000259" key="4">
    <source>
        <dbReference type="PROSITE" id="PS51077"/>
    </source>
</evidence>
<sequence length="274" mass="30740">MSKQNFWSSVLTPKDVGSGVPSAIKSAARALRVLEFFAEIRRGARANEIAERLEMPQSSTSVLLASLVKLNYLDFDYTTHTYQPTLRVAMLGAWLDTGPFRDGSMLQMLERVADETSGLVSLSQGNDIYVRYLHVIQSHNQALHLSLALRRYIVWSSAGISLLVGRTETEIKKLVAITRAQDDPLVDQIKFEEVLKMVREAEQQGYFFSRGMVTEGMGTISMRLPASLTASQGPLVFGIGGRLEVLERSEKAIVEQMRGELDKLERDRRRFQQG</sequence>
<organism evidence="5 6">
    <name type="scientific">Sphingomonas gei</name>
    <dbReference type="NCBI Taxonomy" id="1395960"/>
    <lineage>
        <taxon>Bacteria</taxon>
        <taxon>Pseudomonadati</taxon>
        <taxon>Pseudomonadota</taxon>
        <taxon>Alphaproteobacteria</taxon>
        <taxon>Sphingomonadales</taxon>
        <taxon>Sphingomonadaceae</taxon>
        <taxon>Sphingomonas</taxon>
    </lineage>
</organism>
<dbReference type="SUPFAM" id="SSF46785">
    <property type="entry name" value="Winged helix' DNA-binding domain"/>
    <property type="match status" value="1"/>
</dbReference>
<dbReference type="OrthoDB" id="1634354at2"/>
<feature type="domain" description="HTH iclR-type" evidence="4">
    <location>
        <begin position="24"/>
        <end position="86"/>
    </location>
</feature>
<dbReference type="PANTHER" id="PTHR30136:SF35">
    <property type="entry name" value="HTH-TYPE TRANSCRIPTIONAL REGULATOR RV1719"/>
    <property type="match status" value="1"/>
</dbReference>
<reference evidence="5 6" key="1">
    <citation type="submission" date="2019-04" db="EMBL/GenBank/DDBJ databases">
        <title>Sphingomonas psychrotolerans sp. nov., isolated from soil in the Tianshan Mountains, Xinjiang, China.</title>
        <authorList>
            <person name="Luo Y."/>
            <person name="Sheng H."/>
        </authorList>
    </citation>
    <scope>NUCLEOTIDE SEQUENCE [LARGE SCALE GENOMIC DNA]</scope>
    <source>
        <strain evidence="5 6">ZFGT-11</strain>
    </source>
</reference>
<keyword evidence="1" id="KW-0805">Transcription regulation</keyword>
<name>A0A4S1X2N4_9SPHN</name>
<dbReference type="Gene3D" id="3.30.450.40">
    <property type="match status" value="1"/>
</dbReference>
<dbReference type="PANTHER" id="PTHR30136">
    <property type="entry name" value="HELIX-TURN-HELIX TRANSCRIPTIONAL REGULATOR, ICLR FAMILY"/>
    <property type="match status" value="1"/>
</dbReference>
<proteinExistence type="predicted"/>
<dbReference type="GO" id="GO:0003677">
    <property type="term" value="F:DNA binding"/>
    <property type="evidence" value="ECO:0007669"/>
    <property type="project" value="InterPro"/>
</dbReference>
<dbReference type="InterPro" id="IPR036388">
    <property type="entry name" value="WH-like_DNA-bd_sf"/>
</dbReference>
<gene>
    <name evidence="5" type="ORF">E5A73_19785</name>
</gene>
<dbReference type="InterPro" id="IPR050707">
    <property type="entry name" value="HTH_MetabolicPath_Reg"/>
</dbReference>
<dbReference type="InterPro" id="IPR036390">
    <property type="entry name" value="WH_DNA-bd_sf"/>
</dbReference>
<evidence type="ECO:0000313" key="6">
    <source>
        <dbReference type="Proteomes" id="UP000306147"/>
    </source>
</evidence>
<dbReference type="Proteomes" id="UP000306147">
    <property type="component" value="Unassembled WGS sequence"/>
</dbReference>
<keyword evidence="3" id="KW-0175">Coiled coil</keyword>
<evidence type="ECO:0000256" key="3">
    <source>
        <dbReference type="SAM" id="Coils"/>
    </source>
</evidence>
<feature type="coiled-coil region" evidence="3">
    <location>
        <begin position="247"/>
        <end position="274"/>
    </location>
</feature>
<dbReference type="SUPFAM" id="SSF55781">
    <property type="entry name" value="GAF domain-like"/>
    <property type="match status" value="1"/>
</dbReference>
<keyword evidence="2" id="KW-0804">Transcription</keyword>
<evidence type="ECO:0000313" key="5">
    <source>
        <dbReference type="EMBL" id="TGX49090.1"/>
    </source>
</evidence>
<dbReference type="Gene3D" id="1.10.10.10">
    <property type="entry name" value="Winged helix-like DNA-binding domain superfamily/Winged helix DNA-binding domain"/>
    <property type="match status" value="1"/>
</dbReference>
<dbReference type="EMBL" id="SRXT01000009">
    <property type="protein sequence ID" value="TGX49090.1"/>
    <property type="molecule type" value="Genomic_DNA"/>
</dbReference>
<protein>
    <submittedName>
        <fullName evidence="5">IclR family transcriptional regulator</fullName>
    </submittedName>
</protein>
<evidence type="ECO:0000256" key="2">
    <source>
        <dbReference type="ARBA" id="ARBA00023163"/>
    </source>
</evidence>
<dbReference type="InterPro" id="IPR005471">
    <property type="entry name" value="Tscrpt_reg_IclR_N"/>
</dbReference>
<keyword evidence="6" id="KW-1185">Reference proteome</keyword>
<dbReference type="Pfam" id="PF09339">
    <property type="entry name" value="HTH_IclR"/>
    <property type="match status" value="1"/>
</dbReference>
<comment type="caution">
    <text evidence="5">The sequence shown here is derived from an EMBL/GenBank/DDBJ whole genome shotgun (WGS) entry which is preliminary data.</text>
</comment>
<dbReference type="GO" id="GO:0045892">
    <property type="term" value="P:negative regulation of DNA-templated transcription"/>
    <property type="evidence" value="ECO:0007669"/>
    <property type="project" value="TreeGrafter"/>
</dbReference>
<accession>A0A4S1X2N4</accession>
<dbReference type="InterPro" id="IPR029016">
    <property type="entry name" value="GAF-like_dom_sf"/>
</dbReference>